<gene>
    <name evidence="2" type="primary">BAM1</name>
    <name evidence="2" type="ORF">KSP40_PGU020587</name>
</gene>
<organism evidence="2 3">
    <name type="scientific">Platanthera guangdongensis</name>
    <dbReference type="NCBI Taxonomy" id="2320717"/>
    <lineage>
        <taxon>Eukaryota</taxon>
        <taxon>Viridiplantae</taxon>
        <taxon>Streptophyta</taxon>
        <taxon>Embryophyta</taxon>
        <taxon>Tracheophyta</taxon>
        <taxon>Spermatophyta</taxon>
        <taxon>Magnoliopsida</taxon>
        <taxon>Liliopsida</taxon>
        <taxon>Asparagales</taxon>
        <taxon>Orchidaceae</taxon>
        <taxon>Orchidoideae</taxon>
        <taxon>Orchideae</taxon>
        <taxon>Orchidinae</taxon>
        <taxon>Platanthera</taxon>
    </lineage>
</organism>
<feature type="region of interest" description="Disordered" evidence="1">
    <location>
        <begin position="24"/>
        <end position="84"/>
    </location>
</feature>
<protein>
    <submittedName>
        <fullName evidence="2">Leucine-rich repeat receptor-like serine/threonine-protein kinase BAM1</fullName>
    </submittedName>
</protein>
<name>A0ABR2M4M4_9ASPA</name>
<accession>A0ABR2M4M4</accession>
<reference evidence="2 3" key="1">
    <citation type="journal article" date="2022" name="Nat. Plants">
        <title>Genomes of leafy and leafless Platanthera orchids illuminate the evolution of mycoheterotrophy.</title>
        <authorList>
            <person name="Li M.H."/>
            <person name="Liu K.W."/>
            <person name="Li Z."/>
            <person name="Lu H.C."/>
            <person name="Ye Q.L."/>
            <person name="Zhang D."/>
            <person name="Wang J.Y."/>
            <person name="Li Y.F."/>
            <person name="Zhong Z.M."/>
            <person name="Liu X."/>
            <person name="Yu X."/>
            <person name="Liu D.K."/>
            <person name="Tu X.D."/>
            <person name="Liu B."/>
            <person name="Hao Y."/>
            <person name="Liao X.Y."/>
            <person name="Jiang Y.T."/>
            <person name="Sun W.H."/>
            <person name="Chen J."/>
            <person name="Chen Y.Q."/>
            <person name="Ai Y."/>
            <person name="Zhai J.W."/>
            <person name="Wu S.S."/>
            <person name="Zhou Z."/>
            <person name="Hsiao Y.Y."/>
            <person name="Wu W.L."/>
            <person name="Chen Y.Y."/>
            <person name="Lin Y.F."/>
            <person name="Hsu J.L."/>
            <person name="Li C.Y."/>
            <person name="Wang Z.W."/>
            <person name="Zhao X."/>
            <person name="Zhong W.Y."/>
            <person name="Ma X.K."/>
            <person name="Ma L."/>
            <person name="Huang J."/>
            <person name="Chen G.Z."/>
            <person name="Huang M.Z."/>
            <person name="Huang L."/>
            <person name="Peng D.H."/>
            <person name="Luo Y.B."/>
            <person name="Zou S.Q."/>
            <person name="Chen S.P."/>
            <person name="Lan S."/>
            <person name="Tsai W.C."/>
            <person name="Van de Peer Y."/>
            <person name="Liu Z.J."/>
        </authorList>
    </citation>
    <scope>NUCLEOTIDE SEQUENCE [LARGE SCALE GENOMIC DNA]</scope>
    <source>
        <strain evidence="2">Lor288</strain>
    </source>
</reference>
<proteinExistence type="predicted"/>
<comment type="caution">
    <text evidence="2">The sequence shown here is derived from an EMBL/GenBank/DDBJ whole genome shotgun (WGS) entry which is preliminary data.</text>
</comment>
<dbReference type="EMBL" id="JBBWWR010000012">
    <property type="protein sequence ID" value="KAK8959087.1"/>
    <property type="molecule type" value="Genomic_DNA"/>
</dbReference>
<keyword evidence="3" id="KW-1185">Reference proteome</keyword>
<evidence type="ECO:0000313" key="2">
    <source>
        <dbReference type="EMBL" id="KAK8959087.1"/>
    </source>
</evidence>
<sequence>MLCVADQSVERPTMREVVQILTDLPGPISTPGEVESSQSSSSVEAAGADMEGANEGKQDILPKTLGPTRRELVPRPFGPGRGANVLAQRKRELFGTEAWFGRERFRAVRAWRSRPTAYPDCGFSM</sequence>
<evidence type="ECO:0000313" key="3">
    <source>
        <dbReference type="Proteomes" id="UP001412067"/>
    </source>
</evidence>
<evidence type="ECO:0000256" key="1">
    <source>
        <dbReference type="SAM" id="MobiDB-lite"/>
    </source>
</evidence>
<feature type="compositionally biased region" description="Low complexity" evidence="1">
    <location>
        <begin position="33"/>
        <end position="44"/>
    </location>
</feature>
<dbReference type="Proteomes" id="UP001412067">
    <property type="component" value="Unassembled WGS sequence"/>
</dbReference>